<dbReference type="Pfam" id="PF02878">
    <property type="entry name" value="PGM_PMM_I"/>
    <property type="match status" value="1"/>
</dbReference>
<keyword evidence="4 7" id="KW-0479">Metal-binding</keyword>
<dbReference type="Pfam" id="PF00408">
    <property type="entry name" value="PGM_PMM_IV"/>
    <property type="match status" value="1"/>
</dbReference>
<dbReference type="InterPro" id="IPR005844">
    <property type="entry name" value="A-D-PHexomutase_a/b/a-I"/>
</dbReference>
<evidence type="ECO:0000256" key="3">
    <source>
        <dbReference type="ARBA" id="ARBA00022553"/>
    </source>
</evidence>
<feature type="domain" description="Alpha-D-phosphohexomutase alpha/beta/alpha" evidence="12">
    <location>
        <begin position="247"/>
        <end position="350"/>
    </location>
</feature>
<dbReference type="RefSeq" id="WP_248650409.1">
    <property type="nucleotide sequence ID" value="NZ_CP096659.1"/>
</dbReference>
<dbReference type="InterPro" id="IPR005846">
    <property type="entry name" value="A-D-PHexomutase_a/b/a-III"/>
</dbReference>
<dbReference type="KEGG" id="halx:M0R89_17740"/>
<feature type="domain" description="Alpha-D-phosphohexomutase alpha/beta/alpha" evidence="10">
    <location>
        <begin position="2"/>
        <end position="126"/>
    </location>
</feature>
<dbReference type="GO" id="GO:0000287">
    <property type="term" value="F:magnesium ion binding"/>
    <property type="evidence" value="ECO:0007669"/>
    <property type="project" value="InterPro"/>
</dbReference>
<evidence type="ECO:0000313" key="14">
    <source>
        <dbReference type="Proteomes" id="UP000830729"/>
    </source>
</evidence>
<dbReference type="InterPro" id="IPR005845">
    <property type="entry name" value="A-D-PHexomutase_a/b/a-II"/>
</dbReference>
<evidence type="ECO:0000256" key="8">
    <source>
        <dbReference type="SAM" id="MobiDB-lite"/>
    </source>
</evidence>
<comment type="cofactor">
    <cofactor evidence="1">
        <name>Mg(2+)</name>
        <dbReference type="ChEBI" id="CHEBI:18420"/>
    </cofactor>
</comment>
<dbReference type="InterPro" id="IPR005841">
    <property type="entry name" value="Alpha-D-phosphohexomutase_SF"/>
</dbReference>
<dbReference type="InterPro" id="IPR016066">
    <property type="entry name" value="A-D-PHexomutase_CS"/>
</dbReference>
<dbReference type="GO" id="GO:0008966">
    <property type="term" value="F:phosphoglucosamine mutase activity"/>
    <property type="evidence" value="ECO:0007669"/>
    <property type="project" value="UniProtKB-EC"/>
</dbReference>
<keyword evidence="5 7" id="KW-0460">Magnesium</keyword>
<dbReference type="SUPFAM" id="SSF53738">
    <property type="entry name" value="Phosphoglucomutase, first 3 domains"/>
    <property type="match status" value="3"/>
</dbReference>
<feature type="domain" description="Alpha-D-phosphohexomutase C-terminal" evidence="9">
    <location>
        <begin position="377"/>
        <end position="429"/>
    </location>
</feature>
<organism evidence="13 14">
    <name type="scientific">Halorussus limi</name>
    <dbReference type="NCBI Taxonomy" id="2938695"/>
    <lineage>
        <taxon>Archaea</taxon>
        <taxon>Methanobacteriati</taxon>
        <taxon>Methanobacteriota</taxon>
        <taxon>Stenosarchaea group</taxon>
        <taxon>Halobacteria</taxon>
        <taxon>Halobacteriales</taxon>
        <taxon>Haladaptataceae</taxon>
        <taxon>Halorussus</taxon>
    </lineage>
</organism>
<keyword evidence="3" id="KW-0597">Phosphoprotein</keyword>
<feature type="region of interest" description="Disordered" evidence="8">
    <location>
        <begin position="436"/>
        <end position="455"/>
    </location>
</feature>
<evidence type="ECO:0000256" key="2">
    <source>
        <dbReference type="ARBA" id="ARBA00010231"/>
    </source>
</evidence>
<dbReference type="InterPro" id="IPR024086">
    <property type="entry name" value="GlmM_arc-type"/>
</dbReference>
<dbReference type="AlphaFoldDB" id="A0A8U0HUD4"/>
<dbReference type="CDD" id="cd03087">
    <property type="entry name" value="PGM_like1"/>
    <property type="match status" value="1"/>
</dbReference>
<feature type="domain" description="Alpha-D-phosphohexomutase alpha/beta/alpha" evidence="11">
    <location>
        <begin position="156"/>
        <end position="242"/>
    </location>
</feature>
<keyword evidence="14" id="KW-1185">Reference proteome</keyword>
<dbReference type="Pfam" id="PF02880">
    <property type="entry name" value="PGM_PMM_III"/>
    <property type="match status" value="1"/>
</dbReference>
<evidence type="ECO:0000256" key="7">
    <source>
        <dbReference type="RuleBase" id="RU004326"/>
    </source>
</evidence>
<evidence type="ECO:0000259" key="12">
    <source>
        <dbReference type="Pfam" id="PF02880"/>
    </source>
</evidence>
<gene>
    <name evidence="13" type="primary">glmM</name>
    <name evidence="13" type="ORF">M0R89_17740</name>
</gene>
<dbReference type="EMBL" id="CP096659">
    <property type="protein sequence ID" value="UPV74363.1"/>
    <property type="molecule type" value="Genomic_DNA"/>
</dbReference>
<evidence type="ECO:0000256" key="4">
    <source>
        <dbReference type="ARBA" id="ARBA00022723"/>
    </source>
</evidence>
<protein>
    <submittedName>
        <fullName evidence="13">Phosphoglucosamine mutase</fullName>
        <ecNumber evidence="13">5.4.2.10</ecNumber>
    </submittedName>
</protein>
<proteinExistence type="inferred from homology"/>
<evidence type="ECO:0000256" key="6">
    <source>
        <dbReference type="ARBA" id="ARBA00023235"/>
    </source>
</evidence>
<dbReference type="PANTHER" id="PTHR43771:SF1">
    <property type="entry name" value="PHOSPHOMANNOMUTASE"/>
    <property type="match status" value="1"/>
</dbReference>
<sequence length="455" mass="48183">MFGTSGIRGRIGDEVTCDLALAVGRALASEGYDRVVVGRDARESGRMLADAAVSGLRECGADAIRLGEAATPTVARSVGWRDADAGLMVTASHNPAPDNGLKLWNPSGQAFDERQREAVAARVREENYDLREWDGLGEESSWDGAEERHARALERAAAPGDLSIVVDAGNGVGQVTAEALRRLGHDVRTLNDRPDGSFPARPSEPTAENCRALSEFVAATDADLGIAHDGDADRMRAATESGEFVSGDVLLALFAREAANPGDEVAVPVDTSLTVADTLERQGASVSRTRVGDVYVAERATDGGVAFGGEPSGAWIWPDETLCPDGPLAACRLAGLVARRGSLDALVGEVESYPLRRGSVETDEKAAVMERVRERVFAEYDDVNALDGVRVGTDDGWFLVRASGTQPLVRVTAEARSEGRADRLFGEARNAVEEASRAVERAGVGGEAERVERSG</sequence>
<dbReference type="GeneID" id="72187081"/>
<dbReference type="SUPFAM" id="SSF55957">
    <property type="entry name" value="Phosphoglucomutase, C-terminal domain"/>
    <property type="match status" value="1"/>
</dbReference>
<dbReference type="NCBIfam" id="TIGR03990">
    <property type="entry name" value="Arch_GlmM"/>
    <property type="match status" value="1"/>
</dbReference>
<evidence type="ECO:0000259" key="9">
    <source>
        <dbReference type="Pfam" id="PF00408"/>
    </source>
</evidence>
<name>A0A8U0HUD4_9EURY</name>
<comment type="similarity">
    <text evidence="2 7">Belongs to the phosphohexose mutase family.</text>
</comment>
<evidence type="ECO:0000313" key="13">
    <source>
        <dbReference type="EMBL" id="UPV74363.1"/>
    </source>
</evidence>
<dbReference type="GO" id="GO:0005975">
    <property type="term" value="P:carbohydrate metabolic process"/>
    <property type="evidence" value="ECO:0007669"/>
    <property type="project" value="InterPro"/>
</dbReference>
<reference evidence="13 14" key="1">
    <citation type="submission" date="2022-04" db="EMBL/GenBank/DDBJ databases">
        <title>Diverse halophilic archaea isolated from saline environments.</title>
        <authorList>
            <person name="Cui H.-L."/>
        </authorList>
    </citation>
    <scope>NUCLEOTIDE SEQUENCE [LARGE SCALE GENOMIC DNA]</scope>
    <source>
        <strain evidence="13 14">XZYJT49</strain>
    </source>
</reference>
<dbReference type="InterPro" id="IPR016055">
    <property type="entry name" value="A-D-PHexomutase_a/b/a-I/II/III"/>
</dbReference>
<keyword evidence="6 13" id="KW-0413">Isomerase</keyword>
<dbReference type="PRINTS" id="PR00509">
    <property type="entry name" value="PGMPMM"/>
</dbReference>
<dbReference type="Gene3D" id="3.30.310.50">
    <property type="entry name" value="Alpha-D-phosphohexomutase, C-terminal domain"/>
    <property type="match status" value="1"/>
</dbReference>
<evidence type="ECO:0000256" key="5">
    <source>
        <dbReference type="ARBA" id="ARBA00022842"/>
    </source>
</evidence>
<dbReference type="InterPro" id="IPR005843">
    <property type="entry name" value="A-D-PHexomutase_C"/>
</dbReference>
<evidence type="ECO:0000259" key="11">
    <source>
        <dbReference type="Pfam" id="PF02879"/>
    </source>
</evidence>
<dbReference type="PANTHER" id="PTHR43771">
    <property type="entry name" value="PHOSPHOMANNOMUTASE"/>
    <property type="match status" value="1"/>
</dbReference>
<dbReference type="PROSITE" id="PS00710">
    <property type="entry name" value="PGM_PMM"/>
    <property type="match status" value="1"/>
</dbReference>
<dbReference type="Pfam" id="PF02879">
    <property type="entry name" value="PGM_PMM_II"/>
    <property type="match status" value="1"/>
</dbReference>
<dbReference type="EC" id="5.4.2.10" evidence="13"/>
<dbReference type="InterPro" id="IPR036900">
    <property type="entry name" value="A-D-PHexomutase_C_sf"/>
</dbReference>
<dbReference type="Proteomes" id="UP000830729">
    <property type="component" value="Chromosome"/>
</dbReference>
<evidence type="ECO:0000259" key="10">
    <source>
        <dbReference type="Pfam" id="PF02878"/>
    </source>
</evidence>
<dbReference type="Gene3D" id="3.40.120.10">
    <property type="entry name" value="Alpha-D-Glucose-1,6-Bisphosphate, subunit A, domain 3"/>
    <property type="match status" value="3"/>
</dbReference>
<accession>A0A8U0HUD4</accession>
<evidence type="ECO:0000256" key="1">
    <source>
        <dbReference type="ARBA" id="ARBA00001946"/>
    </source>
</evidence>